<sequence>MDYALAKRSKLAEVRAGRVSVDEVCDADPYLLRAAQFHGLGSEQACPVCRKEQVTLVSWIFGKSLGRASGSARTPAEITRLAARTGEFSVHVVEVCRTCRWNHLIRSYVAGLVPAAEPHRRAAK</sequence>
<dbReference type="Pfam" id="PF17249">
    <property type="entry name" value="DUF5318"/>
    <property type="match status" value="1"/>
</dbReference>
<accession>A0ABP7NMC5</accession>
<evidence type="ECO:0000313" key="1">
    <source>
        <dbReference type="EMBL" id="GAA3949350.1"/>
    </source>
</evidence>
<gene>
    <name evidence="1" type="ORF">GCM10022231_03550</name>
</gene>
<protein>
    <submittedName>
        <fullName evidence="1">DUF5318 family protein</fullName>
    </submittedName>
</protein>
<dbReference type="EMBL" id="BAAAZW010000001">
    <property type="protein sequence ID" value="GAA3949350.1"/>
    <property type="molecule type" value="Genomic_DNA"/>
</dbReference>
<comment type="caution">
    <text evidence="1">The sequence shown here is derived from an EMBL/GenBank/DDBJ whole genome shotgun (WGS) entry which is preliminary data.</text>
</comment>
<reference evidence="2" key="1">
    <citation type="journal article" date="2019" name="Int. J. Syst. Evol. Microbiol.">
        <title>The Global Catalogue of Microorganisms (GCM) 10K type strain sequencing project: providing services to taxonomists for standard genome sequencing and annotation.</title>
        <authorList>
            <consortium name="The Broad Institute Genomics Platform"/>
            <consortium name="The Broad Institute Genome Sequencing Center for Infectious Disease"/>
            <person name="Wu L."/>
            <person name="Ma J."/>
        </authorList>
    </citation>
    <scope>NUCLEOTIDE SEQUENCE [LARGE SCALE GENOMIC DNA]</scope>
    <source>
        <strain evidence="2">JCM 16923</strain>
    </source>
</reference>
<proteinExistence type="predicted"/>
<keyword evidence="2" id="KW-1185">Reference proteome</keyword>
<organism evidence="1 2">
    <name type="scientific">Gordonia caeni</name>
    <dbReference type="NCBI Taxonomy" id="1007097"/>
    <lineage>
        <taxon>Bacteria</taxon>
        <taxon>Bacillati</taxon>
        <taxon>Actinomycetota</taxon>
        <taxon>Actinomycetes</taxon>
        <taxon>Mycobacteriales</taxon>
        <taxon>Gordoniaceae</taxon>
        <taxon>Gordonia</taxon>
    </lineage>
</organism>
<dbReference type="Proteomes" id="UP001418444">
    <property type="component" value="Unassembled WGS sequence"/>
</dbReference>
<evidence type="ECO:0000313" key="2">
    <source>
        <dbReference type="Proteomes" id="UP001418444"/>
    </source>
</evidence>
<name>A0ABP7NMC5_9ACTN</name>
<dbReference type="InterPro" id="IPR035169">
    <property type="entry name" value="DUF5318"/>
</dbReference>